<evidence type="ECO:0000313" key="8">
    <source>
        <dbReference type="Proteomes" id="UP000807469"/>
    </source>
</evidence>
<dbReference type="GO" id="GO:0032040">
    <property type="term" value="C:small-subunit processome"/>
    <property type="evidence" value="ECO:0007669"/>
    <property type="project" value="InterPro"/>
</dbReference>
<evidence type="ECO:0000256" key="1">
    <source>
        <dbReference type="ARBA" id="ARBA00004099"/>
    </source>
</evidence>
<feature type="compositionally biased region" description="Basic and acidic residues" evidence="6">
    <location>
        <begin position="225"/>
        <end position="243"/>
    </location>
</feature>
<feature type="compositionally biased region" description="Acidic residues" evidence="6">
    <location>
        <begin position="295"/>
        <end position="308"/>
    </location>
</feature>
<comment type="function">
    <text evidence="1">Involved in nucleolar processing of pre-18S ribosomal RNA.</text>
</comment>
<dbReference type="Proteomes" id="UP000807469">
    <property type="component" value="Unassembled WGS sequence"/>
</dbReference>
<keyword evidence="5" id="KW-0539">Nucleus</keyword>
<feature type="region of interest" description="Disordered" evidence="6">
    <location>
        <begin position="289"/>
        <end position="319"/>
    </location>
</feature>
<name>A0A9P5Z926_9AGAR</name>
<comment type="similarity">
    <text evidence="3">Belongs to the UTP11 family.</text>
</comment>
<comment type="caution">
    <text evidence="7">The sequence shown here is derived from an EMBL/GenBank/DDBJ whole genome shotgun (WGS) entry which is preliminary data.</text>
</comment>
<dbReference type="InterPro" id="IPR007144">
    <property type="entry name" value="SSU_processome_Utp11"/>
</dbReference>
<reference evidence="7" key="1">
    <citation type="submission" date="2020-11" db="EMBL/GenBank/DDBJ databases">
        <authorList>
            <consortium name="DOE Joint Genome Institute"/>
            <person name="Ahrendt S."/>
            <person name="Riley R."/>
            <person name="Andreopoulos W."/>
            <person name="Labutti K."/>
            <person name="Pangilinan J."/>
            <person name="Ruiz-Duenas F.J."/>
            <person name="Barrasa J.M."/>
            <person name="Sanchez-Garcia M."/>
            <person name="Camarero S."/>
            <person name="Miyauchi S."/>
            <person name="Serrano A."/>
            <person name="Linde D."/>
            <person name="Babiker R."/>
            <person name="Drula E."/>
            <person name="Ayuso-Fernandez I."/>
            <person name="Pacheco R."/>
            <person name="Padilla G."/>
            <person name="Ferreira P."/>
            <person name="Barriuso J."/>
            <person name="Kellner H."/>
            <person name="Castanera R."/>
            <person name="Alfaro M."/>
            <person name="Ramirez L."/>
            <person name="Pisabarro A.G."/>
            <person name="Kuo A."/>
            <person name="Tritt A."/>
            <person name="Lipzen A."/>
            <person name="He G."/>
            <person name="Yan M."/>
            <person name="Ng V."/>
            <person name="Cullen D."/>
            <person name="Martin F."/>
            <person name="Rosso M.-N."/>
            <person name="Henrissat B."/>
            <person name="Hibbett D."/>
            <person name="Martinez A.T."/>
            <person name="Grigoriev I.V."/>
        </authorList>
    </citation>
    <scope>NUCLEOTIDE SEQUENCE</scope>
    <source>
        <strain evidence="7">CIRM-BRFM 674</strain>
    </source>
</reference>
<organism evidence="7 8">
    <name type="scientific">Pholiota conissans</name>
    <dbReference type="NCBI Taxonomy" id="109636"/>
    <lineage>
        <taxon>Eukaryota</taxon>
        <taxon>Fungi</taxon>
        <taxon>Dikarya</taxon>
        <taxon>Basidiomycota</taxon>
        <taxon>Agaricomycotina</taxon>
        <taxon>Agaricomycetes</taxon>
        <taxon>Agaricomycetidae</taxon>
        <taxon>Agaricales</taxon>
        <taxon>Agaricineae</taxon>
        <taxon>Strophariaceae</taxon>
        <taxon>Pholiota</taxon>
    </lineage>
</organism>
<keyword evidence="8" id="KW-1185">Reference proteome</keyword>
<keyword evidence="4" id="KW-0698">rRNA processing</keyword>
<sequence>MTSSLRNSVHRRNHKERSQLAYRSKLGLLEKHADYVKRARDYHSKQDRLTRLKQKASERNKDEFYFSMTKEKTKDGVHIQDRGNVALPTDMVKVLKSQDENYIRTMRASGIKKIDKIKNQLMEMADLLKTNTDDFENDDSDAELDEGEIEVLRKAKIIPETSGSHGTKRKHILFAENTDEASRLSKKGKSKQTDKDVASSPKDDSPFEIDLGWKSAEPKKKSRRKSVDAKDVETSIEAEENRKRDLAHRTKLIKELSARLDRDKQLRYTEREFEMQRLLMGKSGKKKIHGVEKVEGDEDDEDREETQNEIDARRGRKQKATHKIIDETTYRPRVYKWRLERKR</sequence>
<accession>A0A9P5Z926</accession>
<dbReference type="OrthoDB" id="29058at2759"/>
<dbReference type="EMBL" id="MU155175">
    <property type="protein sequence ID" value="KAF9481651.1"/>
    <property type="molecule type" value="Genomic_DNA"/>
</dbReference>
<evidence type="ECO:0000313" key="7">
    <source>
        <dbReference type="EMBL" id="KAF9481651.1"/>
    </source>
</evidence>
<feature type="region of interest" description="Disordered" evidence="6">
    <location>
        <begin position="1"/>
        <end position="20"/>
    </location>
</feature>
<protein>
    <submittedName>
        <fullName evidence="7">Small-subunit processome</fullName>
    </submittedName>
</protein>
<dbReference type="Pfam" id="PF03998">
    <property type="entry name" value="Utp11"/>
    <property type="match status" value="1"/>
</dbReference>
<evidence type="ECO:0000256" key="6">
    <source>
        <dbReference type="SAM" id="MobiDB-lite"/>
    </source>
</evidence>
<evidence type="ECO:0000256" key="5">
    <source>
        <dbReference type="ARBA" id="ARBA00023242"/>
    </source>
</evidence>
<proteinExistence type="inferred from homology"/>
<gene>
    <name evidence="7" type="ORF">BDN70DRAFT_830482</name>
</gene>
<feature type="compositionally biased region" description="Basic and acidic residues" evidence="6">
    <location>
        <begin position="191"/>
        <end position="205"/>
    </location>
</feature>
<evidence type="ECO:0000256" key="4">
    <source>
        <dbReference type="ARBA" id="ARBA00022552"/>
    </source>
</evidence>
<feature type="region of interest" description="Disordered" evidence="6">
    <location>
        <begin position="160"/>
        <end position="243"/>
    </location>
</feature>
<dbReference type="PANTHER" id="PTHR12838:SF0">
    <property type="entry name" value="U3 SMALL NUCLEOLAR RNA-ASSOCIATED PROTEIN 11-RELATED"/>
    <property type="match status" value="1"/>
</dbReference>
<dbReference type="GO" id="GO:0006364">
    <property type="term" value="P:rRNA processing"/>
    <property type="evidence" value="ECO:0007669"/>
    <property type="project" value="UniProtKB-KW"/>
</dbReference>
<dbReference type="PANTHER" id="PTHR12838">
    <property type="entry name" value="U3 SMALL NUCLEOLAR RNA-ASSOCIATED PROTEIN 11"/>
    <property type="match status" value="1"/>
</dbReference>
<evidence type="ECO:0000256" key="2">
    <source>
        <dbReference type="ARBA" id="ARBA00004604"/>
    </source>
</evidence>
<comment type="subcellular location">
    <subcellularLocation>
        <location evidence="2">Nucleus</location>
        <location evidence="2">Nucleolus</location>
    </subcellularLocation>
</comment>
<evidence type="ECO:0000256" key="3">
    <source>
        <dbReference type="ARBA" id="ARBA00008105"/>
    </source>
</evidence>
<dbReference type="AlphaFoldDB" id="A0A9P5Z926"/>